<accession>A0AAV2R182</accession>
<dbReference type="PROSITE" id="PS50181">
    <property type="entry name" value="FBOX"/>
    <property type="match status" value="1"/>
</dbReference>
<dbReference type="SUPFAM" id="SSF81383">
    <property type="entry name" value="F-box domain"/>
    <property type="match status" value="1"/>
</dbReference>
<dbReference type="Pfam" id="PF12937">
    <property type="entry name" value="F-box-like"/>
    <property type="match status" value="1"/>
</dbReference>
<dbReference type="InterPro" id="IPR036047">
    <property type="entry name" value="F-box-like_dom_sf"/>
</dbReference>
<proteinExistence type="predicted"/>
<organism evidence="2 3">
    <name type="scientific">Meganyctiphanes norvegica</name>
    <name type="common">Northern krill</name>
    <name type="synonym">Thysanopoda norvegica</name>
    <dbReference type="NCBI Taxonomy" id="48144"/>
    <lineage>
        <taxon>Eukaryota</taxon>
        <taxon>Metazoa</taxon>
        <taxon>Ecdysozoa</taxon>
        <taxon>Arthropoda</taxon>
        <taxon>Crustacea</taxon>
        <taxon>Multicrustacea</taxon>
        <taxon>Malacostraca</taxon>
        <taxon>Eumalacostraca</taxon>
        <taxon>Eucarida</taxon>
        <taxon>Euphausiacea</taxon>
        <taxon>Euphausiidae</taxon>
        <taxon>Meganyctiphanes</taxon>
    </lineage>
</organism>
<feature type="non-terminal residue" evidence="2">
    <location>
        <position position="231"/>
    </location>
</feature>
<evidence type="ECO:0000259" key="1">
    <source>
        <dbReference type="PROSITE" id="PS50181"/>
    </source>
</evidence>
<dbReference type="Proteomes" id="UP001497623">
    <property type="component" value="Unassembled WGS sequence"/>
</dbReference>
<dbReference type="AlphaFoldDB" id="A0AAV2R182"/>
<name>A0AAV2R182_MEGNR</name>
<reference evidence="2 3" key="1">
    <citation type="submission" date="2024-05" db="EMBL/GenBank/DDBJ databases">
        <authorList>
            <person name="Wallberg A."/>
        </authorList>
    </citation>
    <scope>NUCLEOTIDE SEQUENCE [LARGE SCALE GENOMIC DNA]</scope>
</reference>
<comment type="caution">
    <text evidence="2">The sequence shown here is derived from an EMBL/GenBank/DDBJ whole genome shotgun (WGS) entry which is preliminary data.</text>
</comment>
<dbReference type="EMBL" id="CAXKWB010014669">
    <property type="protein sequence ID" value="CAL4111379.1"/>
    <property type="molecule type" value="Genomic_DNA"/>
</dbReference>
<evidence type="ECO:0000313" key="2">
    <source>
        <dbReference type="EMBL" id="CAL4111379.1"/>
    </source>
</evidence>
<protein>
    <recommendedName>
        <fullName evidence="1">F-box domain-containing protein</fullName>
    </recommendedName>
</protein>
<gene>
    <name evidence="2" type="ORF">MNOR_LOCUS19626</name>
</gene>
<keyword evidence="3" id="KW-1185">Reference proteome</keyword>
<sequence>MKMLTCANHDFTEELPQEILEVIFSYVSTKQLITSACLVSKRWFYVIQNIKYWNRRMKQMNQEILFLIKTEYEDMQDQNEILSCLRCLQLMCLYTSNSSDTVTVIDANEKLKIHLMKQLYCHSRSDGINNDSEDFFYNDCWRINEKNLHNALVLLLFVQPLSVEIEYYFNSAIVQHLLLLQKRFNSFNCKWLLYDQPRWRALKRNSRESLDPLYTSSDTSDDLLSMFLSFK</sequence>
<dbReference type="Gene3D" id="1.20.1280.50">
    <property type="match status" value="1"/>
</dbReference>
<feature type="domain" description="F-box" evidence="1">
    <location>
        <begin position="9"/>
        <end position="56"/>
    </location>
</feature>
<evidence type="ECO:0000313" key="3">
    <source>
        <dbReference type="Proteomes" id="UP001497623"/>
    </source>
</evidence>
<dbReference type="InterPro" id="IPR001810">
    <property type="entry name" value="F-box_dom"/>
</dbReference>
<dbReference type="SMART" id="SM00256">
    <property type="entry name" value="FBOX"/>
    <property type="match status" value="1"/>
</dbReference>